<comment type="similarity">
    <text evidence="1">Belongs to the ABC transporter superfamily.</text>
</comment>
<proteinExistence type="inferred from homology"/>
<dbReference type="InterPro" id="IPR003593">
    <property type="entry name" value="AAA+_ATPase"/>
</dbReference>
<accession>A0A100XG31</accession>
<dbReference type="EMBL" id="BCTB01000020">
    <property type="protein sequence ID" value="GAT15882.1"/>
    <property type="molecule type" value="Genomic_DNA"/>
</dbReference>
<evidence type="ECO:0000259" key="5">
    <source>
        <dbReference type="PROSITE" id="PS50893"/>
    </source>
</evidence>
<keyword evidence="2" id="KW-0813">Transport</keyword>
<dbReference type="PANTHER" id="PTHR42734">
    <property type="entry name" value="METAL TRANSPORT SYSTEM ATP-BINDING PROTEIN TM_0124-RELATED"/>
    <property type="match status" value="1"/>
</dbReference>
<dbReference type="SUPFAM" id="SSF52540">
    <property type="entry name" value="P-loop containing nucleoside triphosphate hydrolases"/>
    <property type="match status" value="1"/>
</dbReference>
<keyword evidence="4 6" id="KW-0067">ATP-binding</keyword>
<dbReference type="RefSeq" id="WP_003925012.1">
    <property type="nucleotide sequence ID" value="NZ_BCTB01000020.1"/>
</dbReference>
<evidence type="ECO:0000256" key="4">
    <source>
        <dbReference type="ARBA" id="ARBA00022840"/>
    </source>
</evidence>
<dbReference type="SMART" id="SM00382">
    <property type="entry name" value="AAA"/>
    <property type="match status" value="1"/>
</dbReference>
<protein>
    <submittedName>
        <fullName evidence="6">Metal ABC transporter ATP-binding protein</fullName>
    </submittedName>
</protein>
<organism evidence="6 7">
    <name type="scientific">Mycolicibacterium thermoresistibile</name>
    <name type="common">Mycobacterium thermoresistibile</name>
    <dbReference type="NCBI Taxonomy" id="1797"/>
    <lineage>
        <taxon>Bacteria</taxon>
        <taxon>Bacillati</taxon>
        <taxon>Actinomycetota</taxon>
        <taxon>Actinomycetes</taxon>
        <taxon>Mycobacteriales</taxon>
        <taxon>Mycobacteriaceae</taxon>
        <taxon>Mycolicibacterium</taxon>
    </lineage>
</organism>
<reference evidence="6 7" key="1">
    <citation type="journal article" date="2016" name="Genome Announc.">
        <title>Draft Genome Sequences of Five Rapidly Growing Mycobacterium Species, M. thermoresistibile, M. fortuitum subsp. acetamidolyticum, M. canariasense, M. brisbanense, and M. novocastrense.</title>
        <authorList>
            <person name="Katahira K."/>
            <person name="Ogura Y."/>
            <person name="Gotoh Y."/>
            <person name="Hayashi T."/>
        </authorList>
    </citation>
    <scope>NUCLEOTIDE SEQUENCE [LARGE SCALE GENOMIC DNA]</scope>
    <source>
        <strain evidence="6 7">JCM6362</strain>
    </source>
</reference>
<dbReference type="GO" id="GO:0016887">
    <property type="term" value="F:ATP hydrolysis activity"/>
    <property type="evidence" value="ECO:0007669"/>
    <property type="project" value="InterPro"/>
</dbReference>
<evidence type="ECO:0000313" key="7">
    <source>
        <dbReference type="Proteomes" id="UP000069654"/>
    </source>
</evidence>
<dbReference type="PANTHER" id="PTHR42734:SF5">
    <property type="entry name" value="IRON TRANSPORT SYSTEM ATP-BINDING PROTEIN HI_0361-RELATED"/>
    <property type="match status" value="1"/>
</dbReference>
<dbReference type="STRING" id="1797.RMCT_2852"/>
<dbReference type="OrthoDB" id="5296765at2"/>
<keyword evidence="3" id="KW-0547">Nucleotide-binding</keyword>
<dbReference type="InterPro" id="IPR050153">
    <property type="entry name" value="Metal_Ion_Import_ABC"/>
</dbReference>
<dbReference type="GO" id="GO:0005524">
    <property type="term" value="F:ATP binding"/>
    <property type="evidence" value="ECO:0007669"/>
    <property type="project" value="UniProtKB-KW"/>
</dbReference>
<dbReference type="InterPro" id="IPR027417">
    <property type="entry name" value="P-loop_NTPase"/>
</dbReference>
<dbReference type="FunFam" id="3.40.50.300:FF:000134">
    <property type="entry name" value="Iron-enterobactin ABC transporter ATP-binding protein"/>
    <property type="match status" value="1"/>
</dbReference>
<dbReference type="Pfam" id="PF00005">
    <property type="entry name" value="ABC_tran"/>
    <property type="match status" value="1"/>
</dbReference>
<dbReference type="AlphaFoldDB" id="A0A100XG31"/>
<dbReference type="Gene3D" id="3.40.50.300">
    <property type="entry name" value="P-loop containing nucleotide triphosphate hydrolases"/>
    <property type="match status" value="1"/>
</dbReference>
<gene>
    <name evidence="6" type="ORF">RMCT_2852</name>
</gene>
<evidence type="ECO:0000256" key="3">
    <source>
        <dbReference type="ARBA" id="ARBA00022741"/>
    </source>
</evidence>
<feature type="domain" description="ABC transporter" evidence="5">
    <location>
        <begin position="5"/>
        <end position="239"/>
    </location>
</feature>
<evidence type="ECO:0000313" key="6">
    <source>
        <dbReference type="EMBL" id="GAT15882.1"/>
    </source>
</evidence>
<comment type="caution">
    <text evidence="6">The sequence shown here is derived from an EMBL/GenBank/DDBJ whole genome shotgun (WGS) entry which is preliminary data.</text>
</comment>
<dbReference type="CDD" id="cd03235">
    <property type="entry name" value="ABC_Metallic_Cations"/>
    <property type="match status" value="1"/>
</dbReference>
<reference evidence="7" key="2">
    <citation type="submission" date="2016-02" db="EMBL/GenBank/DDBJ databases">
        <title>Draft genome sequence of five rapidly growing Mycobacterium species.</title>
        <authorList>
            <person name="Katahira K."/>
            <person name="Gotou Y."/>
            <person name="Iida K."/>
            <person name="Ogura Y."/>
            <person name="Hayashi T."/>
        </authorList>
    </citation>
    <scope>NUCLEOTIDE SEQUENCE [LARGE SCALE GENOMIC DNA]</scope>
    <source>
        <strain evidence="7">JCM6362</strain>
    </source>
</reference>
<evidence type="ECO:0000256" key="2">
    <source>
        <dbReference type="ARBA" id="ARBA00022448"/>
    </source>
</evidence>
<sequence length="243" mass="26247">MTFAIEVADVTVRYGEVVALRDISARVRRGTVCGLIGMNGSGKSTLFKTIVGLVRPDTGRVLLDGDPPAVARKRGAISYVPQSEQIDWSFPLSIHDVVMTGRYGHQGFTRRPRAADRAAVAAALDRVGLTDLARRQIGQASGGQRKRAFVARAIAQEADILLLDEPFAGVDTRTETALIALLRQLAADGKTVLVSTHDLRSLPTLADEVILLMRRVLAQGDPETVLAPDNLARAFGQDVLSRR</sequence>
<dbReference type="PROSITE" id="PS50893">
    <property type="entry name" value="ABC_TRANSPORTER_2"/>
    <property type="match status" value="1"/>
</dbReference>
<dbReference type="Proteomes" id="UP000069654">
    <property type="component" value="Unassembled WGS sequence"/>
</dbReference>
<dbReference type="OMA" id="SVWDVVM"/>
<name>A0A100XG31_MYCTH</name>
<evidence type="ECO:0000256" key="1">
    <source>
        <dbReference type="ARBA" id="ARBA00005417"/>
    </source>
</evidence>
<dbReference type="InterPro" id="IPR003439">
    <property type="entry name" value="ABC_transporter-like_ATP-bd"/>
</dbReference>